<comment type="catalytic activity">
    <reaction evidence="51">
        <text>a 2,3-saturated acyl-[ACP] + NADP(+) = a (2E)-enoyl-[ACP] + NADPH + H(+)</text>
        <dbReference type="Rhea" id="RHEA:22564"/>
        <dbReference type="Rhea" id="RHEA-COMP:9925"/>
        <dbReference type="Rhea" id="RHEA-COMP:9926"/>
        <dbReference type="ChEBI" id="CHEBI:15378"/>
        <dbReference type="ChEBI" id="CHEBI:57783"/>
        <dbReference type="ChEBI" id="CHEBI:58349"/>
        <dbReference type="ChEBI" id="CHEBI:78784"/>
        <dbReference type="ChEBI" id="CHEBI:78785"/>
        <dbReference type="EC" id="1.3.1.39"/>
    </reaction>
    <physiologicalReaction direction="right-to-left" evidence="51">
        <dbReference type="Rhea" id="RHEA:22566"/>
    </physiologicalReaction>
</comment>
<dbReference type="InterPro" id="IPR032821">
    <property type="entry name" value="PKS_assoc"/>
</dbReference>
<keyword evidence="21" id="KW-0275">Fatty acid biosynthesis</keyword>
<dbReference type="Pfam" id="PF21149">
    <property type="entry name" value="FAS_pseudo-KR"/>
    <property type="match status" value="1"/>
</dbReference>
<comment type="catalytic activity">
    <reaction evidence="57">
        <text>(2E)-tetradecenoyl-[ACP] + NADPH + H(+) = tetradecanoyl-[ACP] + NADP(+)</text>
        <dbReference type="Rhea" id="RHEA:41896"/>
        <dbReference type="Rhea" id="RHEA-COMP:9647"/>
        <dbReference type="Rhea" id="RHEA-COMP:9648"/>
        <dbReference type="ChEBI" id="CHEBI:15378"/>
        <dbReference type="ChEBI" id="CHEBI:57783"/>
        <dbReference type="ChEBI" id="CHEBI:58349"/>
        <dbReference type="ChEBI" id="CHEBI:78475"/>
        <dbReference type="ChEBI" id="CHEBI:78477"/>
    </reaction>
    <physiologicalReaction direction="left-to-right" evidence="57">
        <dbReference type="Rhea" id="RHEA:41897"/>
    </physiologicalReaction>
</comment>
<dbReference type="GO" id="GO:0004316">
    <property type="term" value="F:3-oxoacyl-[acyl-carrier-protein] reductase (NADPH) activity"/>
    <property type="evidence" value="ECO:0007669"/>
    <property type="project" value="UniProtKB-EC"/>
</dbReference>
<evidence type="ECO:0000256" key="7">
    <source>
        <dbReference type="ARBA" id="ARBA00018769"/>
    </source>
</evidence>
<comment type="catalytic activity">
    <reaction evidence="54">
        <text>3-oxotetradecanoyl-[ACP] + NADPH + H(+) = (3R)-hydroxytetradecanoyl-[ACP] + NADP(+)</text>
        <dbReference type="Rhea" id="RHEA:41888"/>
        <dbReference type="Rhea" id="RHEA-COMP:9645"/>
        <dbReference type="Rhea" id="RHEA-COMP:9646"/>
        <dbReference type="ChEBI" id="CHEBI:15378"/>
        <dbReference type="ChEBI" id="CHEBI:57783"/>
        <dbReference type="ChEBI" id="CHEBI:58349"/>
        <dbReference type="ChEBI" id="CHEBI:78473"/>
        <dbReference type="ChEBI" id="CHEBI:78474"/>
    </reaction>
    <physiologicalReaction direction="left-to-right" evidence="54">
        <dbReference type="Rhea" id="RHEA:41889"/>
    </physiologicalReaction>
</comment>
<evidence type="ECO:0000256" key="48">
    <source>
        <dbReference type="ARBA" id="ARBA00048420"/>
    </source>
</evidence>
<evidence type="ECO:0000256" key="6">
    <source>
        <dbReference type="ARBA" id="ARBA00013191"/>
    </source>
</evidence>
<keyword evidence="12" id="KW-0702">S-nitrosylation</keyword>
<evidence type="ECO:0000256" key="63">
    <source>
        <dbReference type="ARBA" id="ARBA00049533"/>
    </source>
</evidence>
<evidence type="ECO:0000256" key="66">
    <source>
        <dbReference type="SAM" id="MobiDB-lite"/>
    </source>
</evidence>
<evidence type="ECO:0000256" key="16">
    <source>
        <dbReference type="ARBA" id="ARBA00022898"/>
    </source>
</evidence>
<dbReference type="Pfam" id="PF00109">
    <property type="entry name" value="ketoacyl-synt"/>
    <property type="match status" value="1"/>
</dbReference>
<comment type="pathway">
    <text evidence="1">Lipid metabolism.</text>
</comment>
<dbReference type="SUPFAM" id="SSF53901">
    <property type="entry name" value="Thiolase-like"/>
    <property type="match status" value="1"/>
</dbReference>
<dbReference type="EC" id="2.3.1.85" evidence="4"/>
<evidence type="ECO:0000256" key="55">
    <source>
        <dbReference type="ARBA" id="ARBA00049019"/>
    </source>
</evidence>
<dbReference type="Gene3D" id="3.40.366.10">
    <property type="entry name" value="Malonyl-Coenzyme A Acyl Carrier Protein, domain 2"/>
    <property type="match status" value="1"/>
</dbReference>
<comment type="catalytic activity">
    <reaction evidence="25">
        <text>(3R)-hydroxyhexanoyl-[ACP] = (2E)-hexenoyl-[ACP] + H2O</text>
        <dbReference type="Rhea" id="RHEA:41828"/>
        <dbReference type="Rhea" id="RHEA-COMP:9630"/>
        <dbReference type="Rhea" id="RHEA-COMP:9631"/>
        <dbReference type="ChEBI" id="CHEBI:15377"/>
        <dbReference type="ChEBI" id="CHEBI:78457"/>
        <dbReference type="ChEBI" id="CHEBI:78458"/>
    </reaction>
    <physiologicalReaction direction="left-to-right" evidence="25">
        <dbReference type="Rhea" id="RHEA:41829"/>
    </physiologicalReaction>
</comment>
<keyword evidence="14" id="KW-0276">Fatty acid metabolism</keyword>
<evidence type="ECO:0000256" key="19">
    <source>
        <dbReference type="ARBA" id="ARBA00023027"/>
    </source>
</evidence>
<comment type="catalytic activity">
    <reaction evidence="63">
        <text>octanoyl-[ACP] + malonyl-[ACP] + H(+) = 3-oxodecanoyl-[ACP] + holo-[ACP] + CO2</text>
        <dbReference type="Rhea" id="RHEA:41852"/>
        <dbReference type="Rhea" id="RHEA-COMP:9623"/>
        <dbReference type="Rhea" id="RHEA-COMP:9636"/>
        <dbReference type="Rhea" id="RHEA-COMP:9637"/>
        <dbReference type="Rhea" id="RHEA-COMP:9685"/>
        <dbReference type="ChEBI" id="CHEBI:15378"/>
        <dbReference type="ChEBI" id="CHEBI:16526"/>
        <dbReference type="ChEBI" id="CHEBI:64479"/>
        <dbReference type="ChEBI" id="CHEBI:78449"/>
        <dbReference type="ChEBI" id="CHEBI:78463"/>
        <dbReference type="ChEBI" id="CHEBI:78464"/>
    </reaction>
    <physiologicalReaction direction="left-to-right" evidence="63">
        <dbReference type="Rhea" id="RHEA:41853"/>
    </physiologicalReaction>
</comment>
<dbReference type="InterPro" id="IPR042104">
    <property type="entry name" value="PKS_dehydratase_sf"/>
</dbReference>
<keyword evidence="16" id="KW-0663">Pyridoxal phosphate</keyword>
<evidence type="ECO:0000256" key="17">
    <source>
        <dbReference type="ARBA" id="ARBA00022990"/>
    </source>
</evidence>
<evidence type="ECO:0000256" key="23">
    <source>
        <dbReference type="ARBA" id="ARBA00023332"/>
    </source>
</evidence>
<evidence type="ECO:0000256" key="11">
    <source>
        <dbReference type="ARBA" id="ARBA00022679"/>
    </source>
</evidence>
<evidence type="ECO:0000256" key="65">
    <source>
        <dbReference type="SAM" id="Coils"/>
    </source>
</evidence>
<dbReference type="InterPro" id="IPR020843">
    <property type="entry name" value="ER"/>
</dbReference>
<dbReference type="PROSITE" id="PS00606">
    <property type="entry name" value="KS3_1"/>
    <property type="match status" value="1"/>
</dbReference>
<feature type="compositionally biased region" description="Polar residues" evidence="66">
    <location>
        <begin position="37"/>
        <end position="46"/>
    </location>
</feature>
<keyword evidence="17" id="KW-0007">Acetylation</keyword>
<evidence type="ECO:0000256" key="45">
    <source>
        <dbReference type="ARBA" id="ARBA00048051"/>
    </source>
</evidence>
<dbReference type="InterPro" id="IPR050091">
    <property type="entry name" value="PKS_NRPS_Biosynth_Enz"/>
</dbReference>
<keyword evidence="10" id="KW-0597">Phosphoprotein</keyword>
<dbReference type="Pfam" id="PF08659">
    <property type="entry name" value="KR"/>
    <property type="match status" value="1"/>
</dbReference>
<evidence type="ECO:0000256" key="3">
    <source>
        <dbReference type="ARBA" id="ARBA00012480"/>
    </source>
</evidence>
<dbReference type="SMART" id="SM00823">
    <property type="entry name" value="PKS_PP"/>
    <property type="match status" value="1"/>
</dbReference>
<comment type="catalytic activity">
    <reaction evidence="28">
        <text>(3R)-hydroxytetradecanoyl-[ACP] = (2E)-tetradecenoyl-[ACP] + H2O</text>
        <dbReference type="Rhea" id="RHEA:41892"/>
        <dbReference type="Rhea" id="RHEA-COMP:9646"/>
        <dbReference type="Rhea" id="RHEA-COMP:9647"/>
        <dbReference type="ChEBI" id="CHEBI:15377"/>
        <dbReference type="ChEBI" id="CHEBI:78474"/>
        <dbReference type="ChEBI" id="CHEBI:78475"/>
    </reaction>
    <physiologicalReaction direction="left-to-right" evidence="28">
        <dbReference type="Rhea" id="RHEA:41893"/>
    </physiologicalReaction>
</comment>
<evidence type="ECO:0000256" key="43">
    <source>
        <dbReference type="ARBA" id="ARBA00047953"/>
    </source>
</evidence>
<evidence type="ECO:0000256" key="12">
    <source>
        <dbReference type="ARBA" id="ARBA00022799"/>
    </source>
</evidence>
<dbReference type="SMART" id="SM00829">
    <property type="entry name" value="PKS_ER"/>
    <property type="match status" value="1"/>
</dbReference>
<comment type="catalytic activity">
    <reaction evidence="35">
        <text>hexanoyl-[ACP] + malonyl-[ACP] + H(+) = 3-oxooctanoyl-[ACP] + holo-[ACP] + CO2</text>
        <dbReference type="Rhea" id="RHEA:41836"/>
        <dbReference type="Rhea" id="RHEA-COMP:9623"/>
        <dbReference type="Rhea" id="RHEA-COMP:9632"/>
        <dbReference type="Rhea" id="RHEA-COMP:9633"/>
        <dbReference type="Rhea" id="RHEA-COMP:9685"/>
        <dbReference type="ChEBI" id="CHEBI:15378"/>
        <dbReference type="ChEBI" id="CHEBI:16526"/>
        <dbReference type="ChEBI" id="CHEBI:64479"/>
        <dbReference type="ChEBI" id="CHEBI:78449"/>
        <dbReference type="ChEBI" id="CHEBI:78459"/>
        <dbReference type="ChEBI" id="CHEBI:78460"/>
    </reaction>
    <physiologicalReaction direction="left-to-right" evidence="35">
        <dbReference type="Rhea" id="RHEA:41837"/>
    </physiologicalReaction>
</comment>
<dbReference type="GO" id="GO:0006633">
    <property type="term" value="P:fatty acid biosynthetic process"/>
    <property type="evidence" value="ECO:0007669"/>
    <property type="project" value="UniProtKB-UniPathway"/>
</dbReference>
<evidence type="ECO:0000313" key="71">
    <source>
        <dbReference type="Proteomes" id="UP000242913"/>
    </source>
</evidence>
<feature type="region of interest" description="C-terminal hotdog fold" evidence="64">
    <location>
        <begin position="1141"/>
        <end position="1273"/>
    </location>
</feature>
<dbReference type="Gene3D" id="3.90.180.10">
    <property type="entry name" value="Medium-chain alcohol dehydrogenases, catalytic domain"/>
    <property type="match status" value="1"/>
</dbReference>
<evidence type="ECO:0000259" key="69">
    <source>
        <dbReference type="PROSITE" id="PS52019"/>
    </source>
</evidence>
<dbReference type="InterPro" id="IPR014043">
    <property type="entry name" value="Acyl_transferase_dom"/>
</dbReference>
<keyword evidence="71" id="KW-1185">Reference proteome</keyword>
<feature type="domain" description="PKS/mFAS DH" evidence="69">
    <location>
        <begin position="1000"/>
        <end position="1273"/>
    </location>
</feature>
<evidence type="ECO:0000256" key="29">
    <source>
        <dbReference type="ARBA" id="ARBA00023399"/>
    </source>
</evidence>
<evidence type="ECO:0000256" key="8">
    <source>
        <dbReference type="ARBA" id="ARBA00022450"/>
    </source>
</evidence>
<evidence type="ECO:0000256" key="37">
    <source>
        <dbReference type="ARBA" id="ARBA00047440"/>
    </source>
</evidence>
<proteinExistence type="predicted"/>
<evidence type="ECO:0000256" key="32">
    <source>
        <dbReference type="ARBA" id="ARBA00023442"/>
    </source>
</evidence>
<dbReference type="GO" id="GO:0141148">
    <property type="term" value="F:enoyl-[acyl-carrier-protein] reductase (NADPH) activity"/>
    <property type="evidence" value="ECO:0007669"/>
    <property type="project" value="UniProtKB-EC"/>
</dbReference>
<comment type="catalytic activity">
    <reaction evidence="53">
        <text>hexadecanoyl-[ACP] + H2O = hexadecanoate + holo-[ACP] + H(+)</text>
        <dbReference type="Rhea" id="RHEA:41932"/>
        <dbReference type="Rhea" id="RHEA-COMP:9652"/>
        <dbReference type="Rhea" id="RHEA-COMP:9685"/>
        <dbReference type="ChEBI" id="CHEBI:7896"/>
        <dbReference type="ChEBI" id="CHEBI:15377"/>
        <dbReference type="ChEBI" id="CHEBI:15378"/>
        <dbReference type="ChEBI" id="CHEBI:64479"/>
        <dbReference type="ChEBI" id="CHEBI:78483"/>
        <dbReference type="EC" id="3.1.2.14"/>
    </reaction>
    <physiologicalReaction direction="left-to-right" evidence="53">
        <dbReference type="Rhea" id="RHEA:41933"/>
    </physiologicalReaction>
</comment>
<comment type="catalytic activity">
    <reaction evidence="42">
        <text>(2E)-hexenoyl-[ACP] + NADPH + H(+) = hexanoyl-[ACP] + NADP(+)</text>
        <dbReference type="Rhea" id="RHEA:41832"/>
        <dbReference type="Rhea" id="RHEA-COMP:9631"/>
        <dbReference type="Rhea" id="RHEA-COMP:9632"/>
        <dbReference type="ChEBI" id="CHEBI:15378"/>
        <dbReference type="ChEBI" id="CHEBI:57783"/>
        <dbReference type="ChEBI" id="CHEBI:58349"/>
        <dbReference type="ChEBI" id="CHEBI:78458"/>
        <dbReference type="ChEBI" id="CHEBI:78459"/>
    </reaction>
    <physiologicalReaction direction="left-to-right" evidence="42">
        <dbReference type="Rhea" id="RHEA:41833"/>
    </physiologicalReaction>
</comment>
<dbReference type="Pfam" id="PF02801">
    <property type="entry name" value="Ketoacyl-synt_C"/>
    <property type="match status" value="1"/>
</dbReference>
<dbReference type="PROSITE" id="PS52019">
    <property type="entry name" value="PKS_MFAS_DH"/>
    <property type="match status" value="1"/>
</dbReference>
<dbReference type="PROSITE" id="PS52004">
    <property type="entry name" value="KS3_2"/>
    <property type="match status" value="1"/>
</dbReference>
<dbReference type="Pfam" id="PF00550">
    <property type="entry name" value="PP-binding"/>
    <property type="match status" value="1"/>
</dbReference>
<comment type="catalytic activity">
    <reaction evidence="55">
        <text>(2E)-octadecenoyl-[ACP] + NADPH + H(+) = octadecanoyl-[ACP] + NADP(+)</text>
        <dbReference type="Rhea" id="RHEA:41928"/>
        <dbReference type="Rhea" id="RHEA-COMP:9655"/>
        <dbReference type="Rhea" id="RHEA-COMP:9656"/>
        <dbReference type="ChEBI" id="CHEBI:15378"/>
        <dbReference type="ChEBI" id="CHEBI:57783"/>
        <dbReference type="ChEBI" id="CHEBI:58349"/>
        <dbReference type="ChEBI" id="CHEBI:78489"/>
        <dbReference type="ChEBI" id="CHEBI:78495"/>
    </reaction>
    <physiologicalReaction direction="left-to-right" evidence="55">
        <dbReference type="Rhea" id="RHEA:41929"/>
    </physiologicalReaction>
</comment>
<evidence type="ECO:0000256" key="36">
    <source>
        <dbReference type="ARBA" id="ARBA00047400"/>
    </source>
</evidence>
<dbReference type="Gene3D" id="1.10.1470.20">
    <property type="entry name" value="Fatty acid synthase, domain 2"/>
    <property type="match status" value="1"/>
</dbReference>
<dbReference type="Pfam" id="PF13602">
    <property type="entry name" value="ADH_zinc_N_2"/>
    <property type="match status" value="1"/>
</dbReference>
<dbReference type="InterPro" id="IPR036291">
    <property type="entry name" value="NAD(P)-bd_dom_sf"/>
</dbReference>
<keyword evidence="15" id="KW-0521">NADP</keyword>
<comment type="catalytic activity">
    <reaction evidence="48">
        <text>(2E)-octenoyl-[ACP] + NADPH + H(+) = octanoyl-[ACP] + NADP(+)</text>
        <dbReference type="Rhea" id="RHEA:41848"/>
        <dbReference type="Rhea" id="RHEA-COMP:9635"/>
        <dbReference type="Rhea" id="RHEA-COMP:9636"/>
        <dbReference type="ChEBI" id="CHEBI:15378"/>
        <dbReference type="ChEBI" id="CHEBI:57783"/>
        <dbReference type="ChEBI" id="CHEBI:58349"/>
        <dbReference type="ChEBI" id="CHEBI:78462"/>
        <dbReference type="ChEBI" id="CHEBI:78463"/>
    </reaction>
    <physiologicalReaction direction="left-to-right" evidence="48">
        <dbReference type="Rhea" id="RHEA:41849"/>
    </physiologicalReaction>
</comment>
<dbReference type="CDD" id="cd00833">
    <property type="entry name" value="PKS"/>
    <property type="match status" value="1"/>
</dbReference>
<comment type="catalytic activity">
    <reaction evidence="26">
        <text>(3R)-hydroxydecanoyl-[ACP] = (2E)-decenoyl-[ACP] + H2O</text>
        <dbReference type="Rhea" id="RHEA:41860"/>
        <dbReference type="Rhea" id="RHEA-COMP:9638"/>
        <dbReference type="Rhea" id="RHEA-COMP:9639"/>
        <dbReference type="ChEBI" id="CHEBI:15377"/>
        <dbReference type="ChEBI" id="CHEBI:78466"/>
        <dbReference type="ChEBI" id="CHEBI:78467"/>
    </reaction>
    <physiologicalReaction direction="left-to-right" evidence="26">
        <dbReference type="Rhea" id="RHEA:41861"/>
    </physiologicalReaction>
</comment>
<evidence type="ECO:0000256" key="51">
    <source>
        <dbReference type="ARBA" id="ARBA00048650"/>
    </source>
</evidence>
<evidence type="ECO:0000256" key="24">
    <source>
        <dbReference type="ARBA" id="ARBA00023351"/>
    </source>
</evidence>
<evidence type="ECO:0000256" key="15">
    <source>
        <dbReference type="ARBA" id="ARBA00022857"/>
    </source>
</evidence>
<dbReference type="InterPro" id="IPR020806">
    <property type="entry name" value="PKS_PP-bd"/>
</dbReference>
<dbReference type="Gene3D" id="3.40.50.150">
    <property type="entry name" value="Vaccinia Virus protein VP39"/>
    <property type="match status" value="1"/>
</dbReference>
<dbReference type="InterPro" id="IPR016039">
    <property type="entry name" value="Thiolase-like"/>
</dbReference>
<dbReference type="Gene3D" id="3.40.47.10">
    <property type="match status" value="1"/>
</dbReference>
<dbReference type="Pfam" id="PF16197">
    <property type="entry name" value="KAsynt_C_assoc"/>
    <property type="match status" value="1"/>
</dbReference>
<feature type="domain" description="Ketosynthase family 3 (KS3)" evidence="68">
    <location>
        <begin position="143"/>
        <end position="548"/>
    </location>
</feature>
<accession>A0A238C0X0</accession>
<comment type="catalytic activity">
    <reaction evidence="59">
        <text>3-oxohexadecanoyl-[ACP] + NADPH + H(+) = (3R)-hydroxyhexadecanoyl-[ACP] + NADP(+)</text>
        <dbReference type="Rhea" id="RHEA:41904"/>
        <dbReference type="Rhea" id="RHEA-COMP:9649"/>
        <dbReference type="Rhea" id="RHEA-COMP:9650"/>
        <dbReference type="ChEBI" id="CHEBI:15378"/>
        <dbReference type="ChEBI" id="CHEBI:57783"/>
        <dbReference type="ChEBI" id="CHEBI:58349"/>
        <dbReference type="ChEBI" id="CHEBI:78478"/>
        <dbReference type="ChEBI" id="CHEBI:78480"/>
    </reaction>
    <physiologicalReaction direction="left-to-right" evidence="59">
        <dbReference type="Rhea" id="RHEA:41905"/>
    </physiologicalReaction>
</comment>
<evidence type="ECO:0000256" key="14">
    <source>
        <dbReference type="ARBA" id="ARBA00022832"/>
    </source>
</evidence>
<feature type="coiled-coil region" evidence="65">
    <location>
        <begin position="2457"/>
        <end position="2491"/>
    </location>
</feature>
<dbReference type="GO" id="GO:0004315">
    <property type="term" value="F:3-oxoacyl-[acyl-carrier-protein] synthase activity"/>
    <property type="evidence" value="ECO:0007669"/>
    <property type="project" value="UniProtKB-EC"/>
</dbReference>
<comment type="catalytic activity">
    <reaction evidence="37">
        <text>3-oxodecanoyl-[ACP] + NADPH + H(+) = (3R)-hydroxydecanoyl-[ACP] + NADP(+)</text>
        <dbReference type="Rhea" id="RHEA:41856"/>
        <dbReference type="Rhea" id="RHEA-COMP:9637"/>
        <dbReference type="Rhea" id="RHEA-COMP:9638"/>
        <dbReference type="ChEBI" id="CHEBI:15378"/>
        <dbReference type="ChEBI" id="CHEBI:57783"/>
        <dbReference type="ChEBI" id="CHEBI:58349"/>
        <dbReference type="ChEBI" id="CHEBI:78464"/>
        <dbReference type="ChEBI" id="CHEBI:78466"/>
    </reaction>
    <physiologicalReaction direction="left-to-right" evidence="37">
        <dbReference type="Rhea" id="RHEA:41857"/>
    </physiologicalReaction>
</comment>
<comment type="catalytic activity">
    <reaction evidence="36">
        <text>a (3R)-hydroxyacyl-[ACP] + NADP(+) = a 3-oxoacyl-[ACP] + NADPH + H(+)</text>
        <dbReference type="Rhea" id="RHEA:17397"/>
        <dbReference type="Rhea" id="RHEA-COMP:9916"/>
        <dbReference type="Rhea" id="RHEA-COMP:9945"/>
        <dbReference type="ChEBI" id="CHEBI:15378"/>
        <dbReference type="ChEBI" id="CHEBI:57783"/>
        <dbReference type="ChEBI" id="CHEBI:58349"/>
        <dbReference type="ChEBI" id="CHEBI:78776"/>
        <dbReference type="ChEBI" id="CHEBI:78827"/>
        <dbReference type="EC" id="1.1.1.100"/>
    </reaction>
    <physiologicalReaction direction="right-to-left" evidence="36">
        <dbReference type="Rhea" id="RHEA:17399"/>
    </physiologicalReaction>
</comment>
<comment type="catalytic activity">
    <reaction evidence="31">
        <text>(3R)-hydroxybutanoyl-[ACP] = (2E)-butenoyl-[ACP] + H2O</text>
        <dbReference type="Rhea" id="RHEA:41808"/>
        <dbReference type="Rhea" id="RHEA-COMP:9626"/>
        <dbReference type="Rhea" id="RHEA-COMP:9627"/>
        <dbReference type="ChEBI" id="CHEBI:15377"/>
        <dbReference type="ChEBI" id="CHEBI:78451"/>
        <dbReference type="ChEBI" id="CHEBI:78453"/>
    </reaction>
    <physiologicalReaction direction="left-to-right" evidence="31">
        <dbReference type="Rhea" id="RHEA:41809"/>
    </physiologicalReaction>
</comment>
<evidence type="ECO:0000256" key="61">
    <source>
        <dbReference type="ARBA" id="ARBA00049449"/>
    </source>
</evidence>
<dbReference type="InterPro" id="IPR014031">
    <property type="entry name" value="Ketoacyl_synth_C"/>
</dbReference>
<evidence type="ECO:0000256" key="58">
    <source>
        <dbReference type="ARBA" id="ARBA00049263"/>
    </source>
</evidence>
<dbReference type="Gene3D" id="3.40.50.1820">
    <property type="entry name" value="alpha/beta hydrolase"/>
    <property type="match status" value="1"/>
</dbReference>
<dbReference type="InterPro" id="IPR013968">
    <property type="entry name" value="PKS_KR"/>
</dbReference>
<evidence type="ECO:0000256" key="39">
    <source>
        <dbReference type="ARBA" id="ARBA00047500"/>
    </source>
</evidence>
<dbReference type="InterPro" id="IPR020841">
    <property type="entry name" value="PKS_Beta-ketoAc_synthase_dom"/>
</dbReference>
<dbReference type="SUPFAM" id="SSF51735">
    <property type="entry name" value="NAD(P)-binding Rossmann-fold domains"/>
    <property type="match status" value="2"/>
</dbReference>
<evidence type="ECO:0000256" key="62">
    <source>
        <dbReference type="ARBA" id="ARBA00049521"/>
    </source>
</evidence>
<evidence type="ECO:0000256" key="18">
    <source>
        <dbReference type="ARBA" id="ARBA00023002"/>
    </source>
</evidence>
<dbReference type="SUPFAM" id="SSF50129">
    <property type="entry name" value="GroES-like"/>
    <property type="match status" value="1"/>
</dbReference>
<evidence type="ECO:0000256" key="10">
    <source>
        <dbReference type="ARBA" id="ARBA00022553"/>
    </source>
</evidence>
<evidence type="ECO:0000256" key="26">
    <source>
        <dbReference type="ARBA" id="ARBA00023388"/>
    </source>
</evidence>
<comment type="catalytic activity">
    <reaction evidence="46">
        <text>(2E)-dodecenoyl-[ACP] + NADPH + H(+) = dodecanoyl-[ACP] + NADP(+)</text>
        <dbReference type="Rhea" id="RHEA:41880"/>
        <dbReference type="Rhea" id="RHEA-COMP:9643"/>
        <dbReference type="Rhea" id="RHEA-COMP:9644"/>
        <dbReference type="ChEBI" id="CHEBI:15378"/>
        <dbReference type="ChEBI" id="CHEBI:57783"/>
        <dbReference type="ChEBI" id="CHEBI:58349"/>
        <dbReference type="ChEBI" id="CHEBI:65264"/>
        <dbReference type="ChEBI" id="CHEBI:78472"/>
    </reaction>
    <physiologicalReaction direction="left-to-right" evidence="46">
        <dbReference type="Rhea" id="RHEA:41881"/>
    </physiologicalReaction>
</comment>
<comment type="catalytic activity">
    <reaction evidence="27">
        <text>a (3R)-hydroxyacyl-[ACP] = a (2E)-enoyl-[ACP] + H2O</text>
        <dbReference type="Rhea" id="RHEA:13097"/>
        <dbReference type="Rhea" id="RHEA-COMP:9925"/>
        <dbReference type="Rhea" id="RHEA-COMP:9945"/>
        <dbReference type="ChEBI" id="CHEBI:15377"/>
        <dbReference type="ChEBI" id="CHEBI:78784"/>
        <dbReference type="ChEBI" id="CHEBI:78827"/>
        <dbReference type="EC" id="4.2.1.59"/>
    </reaction>
    <physiologicalReaction direction="left-to-right" evidence="27">
        <dbReference type="Rhea" id="RHEA:13098"/>
    </physiologicalReaction>
</comment>
<dbReference type="InterPro" id="IPR018201">
    <property type="entry name" value="Ketoacyl_synth_AS"/>
</dbReference>
<organism evidence="70 71">
    <name type="scientific">Onchocerca flexuosa</name>
    <dbReference type="NCBI Taxonomy" id="387005"/>
    <lineage>
        <taxon>Eukaryota</taxon>
        <taxon>Metazoa</taxon>
        <taxon>Ecdysozoa</taxon>
        <taxon>Nematoda</taxon>
        <taxon>Chromadorea</taxon>
        <taxon>Rhabditida</taxon>
        <taxon>Spirurina</taxon>
        <taxon>Spiruromorpha</taxon>
        <taxon>Filarioidea</taxon>
        <taxon>Onchocercidae</taxon>
        <taxon>Onchocerca</taxon>
    </lineage>
</organism>
<keyword evidence="65" id="KW-0175">Coiled coil</keyword>
<feature type="active site" description="Proton acceptor; for dehydratase activity" evidence="64">
    <location>
        <position position="1038"/>
    </location>
</feature>
<evidence type="ECO:0000256" key="38">
    <source>
        <dbReference type="ARBA" id="ARBA00047451"/>
    </source>
</evidence>
<evidence type="ECO:0000256" key="13">
    <source>
        <dbReference type="ARBA" id="ARBA00022801"/>
    </source>
</evidence>
<dbReference type="FunFam" id="3.90.180.10:FF:000015">
    <property type="entry name" value="Fatty acid synthase"/>
    <property type="match status" value="1"/>
</dbReference>
<evidence type="ECO:0000256" key="9">
    <source>
        <dbReference type="ARBA" id="ARBA00022516"/>
    </source>
</evidence>
<keyword evidence="8" id="KW-0596">Phosphopantetheine</keyword>
<evidence type="ECO:0000259" key="67">
    <source>
        <dbReference type="PROSITE" id="PS50075"/>
    </source>
</evidence>
<dbReference type="GO" id="GO:0016297">
    <property type="term" value="F:fatty acyl-[ACP] hydrolase activity"/>
    <property type="evidence" value="ECO:0007669"/>
    <property type="project" value="UniProtKB-EC"/>
</dbReference>
<dbReference type="Proteomes" id="UP000242913">
    <property type="component" value="Unassembled WGS sequence"/>
</dbReference>
<keyword evidence="9" id="KW-0444">Lipid biosynthesis</keyword>
<dbReference type="SUPFAM" id="SSF52151">
    <property type="entry name" value="FabD/lysophospholipase-like"/>
    <property type="match status" value="1"/>
</dbReference>
<comment type="catalytic activity">
    <reaction evidence="34">
        <text>3-oxooctadecanoyl-[ACP] + NADPH + H(+) = (3R)-hydroxyoctadecanoyl-[ACP] + NADP(+)</text>
        <dbReference type="Rhea" id="RHEA:41920"/>
        <dbReference type="Rhea" id="RHEA-COMP:9653"/>
        <dbReference type="Rhea" id="RHEA-COMP:9654"/>
        <dbReference type="ChEBI" id="CHEBI:15378"/>
        <dbReference type="ChEBI" id="CHEBI:57783"/>
        <dbReference type="ChEBI" id="CHEBI:58349"/>
        <dbReference type="ChEBI" id="CHEBI:78487"/>
        <dbReference type="ChEBI" id="CHEBI:78488"/>
    </reaction>
    <physiologicalReaction direction="left-to-right" evidence="34">
        <dbReference type="Rhea" id="RHEA:41921"/>
    </physiologicalReaction>
</comment>
<reference evidence="70 71" key="1">
    <citation type="submission" date="2015-12" db="EMBL/GenBank/DDBJ databases">
        <title>Draft genome of the nematode, Onchocerca flexuosa.</title>
        <authorList>
            <person name="Mitreva M."/>
        </authorList>
    </citation>
    <scope>NUCLEOTIDE SEQUENCE [LARGE SCALE GENOMIC DNA]</scope>
    <source>
        <strain evidence="70">Red Deer</strain>
    </source>
</reference>
<dbReference type="SUPFAM" id="SSF47336">
    <property type="entry name" value="ACP-like"/>
    <property type="match status" value="1"/>
</dbReference>
<evidence type="ECO:0000256" key="46">
    <source>
        <dbReference type="ARBA" id="ARBA00048281"/>
    </source>
</evidence>
<evidence type="ECO:0000256" key="47">
    <source>
        <dbReference type="ARBA" id="ARBA00048289"/>
    </source>
</evidence>
<dbReference type="Gene3D" id="3.10.129.110">
    <property type="entry name" value="Polyketide synthase dehydratase"/>
    <property type="match status" value="1"/>
</dbReference>
<evidence type="ECO:0000256" key="27">
    <source>
        <dbReference type="ARBA" id="ARBA00023394"/>
    </source>
</evidence>
<evidence type="ECO:0000256" key="28">
    <source>
        <dbReference type="ARBA" id="ARBA00023398"/>
    </source>
</evidence>
<evidence type="ECO:0000256" key="22">
    <source>
        <dbReference type="ARBA" id="ARBA00023268"/>
    </source>
</evidence>
<dbReference type="SMART" id="SM00827">
    <property type="entry name" value="PKS_AT"/>
    <property type="match status" value="1"/>
</dbReference>
<comment type="catalytic activity">
    <reaction evidence="52">
        <text>holo-[ACP] + acetyl-CoA = acetyl-[ACP] + CoA</text>
        <dbReference type="Rhea" id="RHEA:41788"/>
        <dbReference type="Rhea" id="RHEA-COMP:9621"/>
        <dbReference type="Rhea" id="RHEA-COMP:9685"/>
        <dbReference type="ChEBI" id="CHEBI:57287"/>
        <dbReference type="ChEBI" id="CHEBI:57288"/>
        <dbReference type="ChEBI" id="CHEBI:64479"/>
        <dbReference type="ChEBI" id="CHEBI:78446"/>
        <dbReference type="EC" id="2.3.1.38"/>
    </reaction>
    <physiologicalReaction direction="left-to-right" evidence="52">
        <dbReference type="Rhea" id="RHEA:41789"/>
    </physiologicalReaction>
</comment>
<feature type="region of interest" description="Disordered" evidence="66">
    <location>
        <begin position="1"/>
        <end position="50"/>
    </location>
</feature>
<evidence type="ECO:0000256" key="49">
    <source>
        <dbReference type="ARBA" id="ARBA00048506"/>
    </source>
</evidence>
<comment type="catalytic activity">
    <reaction evidence="62">
        <text>(2E)-decenoyl-[ACP] + NADPH + H(+) = decanoyl-[ACP] + NADP(+)</text>
        <dbReference type="Rhea" id="RHEA:41864"/>
        <dbReference type="Rhea" id="RHEA-COMP:9639"/>
        <dbReference type="Rhea" id="RHEA-COMP:9640"/>
        <dbReference type="ChEBI" id="CHEBI:15378"/>
        <dbReference type="ChEBI" id="CHEBI:57783"/>
        <dbReference type="ChEBI" id="CHEBI:58349"/>
        <dbReference type="ChEBI" id="CHEBI:78467"/>
        <dbReference type="ChEBI" id="CHEBI:78468"/>
    </reaction>
    <physiologicalReaction direction="left-to-right" evidence="62">
        <dbReference type="Rhea" id="RHEA:41865"/>
    </physiologicalReaction>
</comment>
<keyword evidence="13" id="KW-0378">Hydrolase</keyword>
<dbReference type="PROSITE" id="PS50075">
    <property type="entry name" value="CARRIER"/>
    <property type="match status" value="1"/>
</dbReference>
<comment type="catalytic activity">
    <reaction evidence="44">
        <text>acetyl-[ACP] + malonyl-[ACP] + H(+) = 3-oxobutanoyl-[ACP] + holo-[ACP] + CO2</text>
        <dbReference type="Rhea" id="RHEA:41800"/>
        <dbReference type="Rhea" id="RHEA-COMP:9621"/>
        <dbReference type="Rhea" id="RHEA-COMP:9623"/>
        <dbReference type="Rhea" id="RHEA-COMP:9625"/>
        <dbReference type="Rhea" id="RHEA-COMP:9685"/>
        <dbReference type="ChEBI" id="CHEBI:15378"/>
        <dbReference type="ChEBI" id="CHEBI:16526"/>
        <dbReference type="ChEBI" id="CHEBI:64479"/>
        <dbReference type="ChEBI" id="CHEBI:78446"/>
        <dbReference type="ChEBI" id="CHEBI:78449"/>
        <dbReference type="ChEBI" id="CHEBI:78450"/>
    </reaction>
    <physiologicalReaction direction="left-to-right" evidence="44">
        <dbReference type="Rhea" id="RHEA:41801"/>
    </physiologicalReaction>
</comment>
<evidence type="ECO:0000256" key="2">
    <source>
        <dbReference type="ARBA" id="ARBA00012004"/>
    </source>
</evidence>
<keyword evidence="19" id="KW-0520">NAD</keyword>
<evidence type="ECO:0000256" key="31">
    <source>
        <dbReference type="ARBA" id="ARBA00023402"/>
    </source>
</evidence>
<dbReference type="PANTHER" id="PTHR43775:SF7">
    <property type="entry name" value="FATTY ACID SYNTHASE"/>
    <property type="match status" value="1"/>
</dbReference>
<dbReference type="CDD" id="cd08954">
    <property type="entry name" value="KR_1_FAS_SDR_x"/>
    <property type="match status" value="1"/>
</dbReference>
<evidence type="ECO:0000256" key="35">
    <source>
        <dbReference type="ARBA" id="ARBA00047394"/>
    </source>
</evidence>
<evidence type="ECO:0000256" key="4">
    <source>
        <dbReference type="ARBA" id="ARBA00012873"/>
    </source>
</evidence>
<evidence type="ECO:0000256" key="21">
    <source>
        <dbReference type="ARBA" id="ARBA00023160"/>
    </source>
</evidence>
<dbReference type="InterPro" id="IPR016035">
    <property type="entry name" value="Acyl_Trfase/lysoPLipase"/>
</dbReference>
<dbReference type="FunFam" id="1.10.1200.10:FF:000013">
    <property type="entry name" value="Fatty acid synthase"/>
    <property type="match status" value="1"/>
</dbReference>
<dbReference type="SUPFAM" id="SSF55048">
    <property type="entry name" value="Probable ACP-binding domain of malonyl-CoA ACP transacylase"/>
    <property type="match status" value="1"/>
</dbReference>
<dbReference type="FunFam" id="3.40.50.720:FF:000209">
    <property type="entry name" value="Polyketide synthase Pks12"/>
    <property type="match status" value="1"/>
</dbReference>
<dbReference type="EC" id="2.3.1.41" evidence="6"/>
<keyword evidence="18" id="KW-0560">Oxidoreductase</keyword>
<dbReference type="SMART" id="SM00825">
    <property type="entry name" value="PKS_KS"/>
    <property type="match status" value="1"/>
</dbReference>
<gene>
    <name evidence="70" type="ORF">X798_02188</name>
</gene>
<feature type="active site" description="Proton donor; for dehydratase activity" evidence="64">
    <location>
        <position position="1190"/>
    </location>
</feature>
<dbReference type="InterPro" id="IPR014030">
    <property type="entry name" value="Ketoacyl_synth_N"/>
</dbReference>
<dbReference type="InterPro" id="IPR029063">
    <property type="entry name" value="SAM-dependent_MTases_sf"/>
</dbReference>
<evidence type="ECO:0000256" key="42">
    <source>
        <dbReference type="ARBA" id="ARBA00047897"/>
    </source>
</evidence>
<evidence type="ECO:0000256" key="1">
    <source>
        <dbReference type="ARBA" id="ARBA00005189"/>
    </source>
</evidence>
<evidence type="ECO:0000256" key="57">
    <source>
        <dbReference type="ARBA" id="ARBA00049171"/>
    </source>
</evidence>
<evidence type="ECO:0000256" key="25">
    <source>
        <dbReference type="ARBA" id="ARBA00023373"/>
    </source>
</evidence>
<dbReference type="InterPro" id="IPR011032">
    <property type="entry name" value="GroES-like_sf"/>
</dbReference>
<evidence type="ECO:0000313" key="70">
    <source>
        <dbReference type="EMBL" id="OZC10765.1"/>
    </source>
</evidence>
<dbReference type="Pfam" id="PF00698">
    <property type="entry name" value="Acyl_transf_1"/>
    <property type="match status" value="1"/>
</dbReference>
<evidence type="ECO:0000256" key="52">
    <source>
        <dbReference type="ARBA" id="ARBA00048691"/>
    </source>
</evidence>
<comment type="catalytic activity">
    <reaction evidence="33">
        <text>acetyl-CoA + n malonyl-CoA + 2n NADPH + 2n H(+) = a long-chain fatty acid + (n+1) CoA + n CO2 + 2n NADP(+).</text>
        <dbReference type="EC" id="2.3.1.85"/>
    </reaction>
</comment>
<dbReference type="SUPFAM" id="SSF53474">
    <property type="entry name" value="alpha/beta-Hydrolases"/>
    <property type="match status" value="1"/>
</dbReference>
<feature type="region of interest" description="N-terminal hotdog fold" evidence="64">
    <location>
        <begin position="1000"/>
        <end position="1123"/>
    </location>
</feature>
<dbReference type="InterPro" id="IPR001227">
    <property type="entry name" value="Ac_transferase_dom_sf"/>
</dbReference>
<dbReference type="Gene3D" id="1.10.1200.10">
    <property type="entry name" value="ACP-like"/>
    <property type="match status" value="1"/>
</dbReference>
<dbReference type="GO" id="GO:0019171">
    <property type="term" value="F:(3R)-hydroxyacyl-[acyl-carrier-protein] dehydratase activity"/>
    <property type="evidence" value="ECO:0007669"/>
    <property type="project" value="UniProtKB-EC"/>
</dbReference>
<evidence type="ECO:0000256" key="59">
    <source>
        <dbReference type="ARBA" id="ARBA00049414"/>
    </source>
</evidence>
<dbReference type="InterPro" id="IPR029058">
    <property type="entry name" value="AB_hydrolase_fold"/>
</dbReference>
<comment type="function">
    <text evidence="32">Fatty acid synthetase is a multifunctional enzyme that catalyzes the de novo biosynthesis of long-chain saturated fatty acids starting from acetyl-CoA and malonyl-CoA in the presence of NADPH. This multifunctional protein contains 7 catalytic activities and a site for the binding of the prosthetic group 4'-phosphopantetheine of the acyl carrier protein ([ACP]) domain.</text>
</comment>
<evidence type="ECO:0000256" key="5">
    <source>
        <dbReference type="ARBA" id="ARBA00012948"/>
    </source>
</evidence>
<dbReference type="InterPro" id="IPR016036">
    <property type="entry name" value="Malonyl_transacylase_ACP-bd"/>
</dbReference>
<comment type="catalytic activity">
    <reaction evidence="23">
        <text>(3R)-hydroxyoctanoyl-[ACP] = (2E)-octenoyl-[ACP] + H2O</text>
        <dbReference type="Rhea" id="RHEA:41844"/>
        <dbReference type="Rhea" id="RHEA-COMP:9634"/>
        <dbReference type="Rhea" id="RHEA-COMP:9635"/>
        <dbReference type="ChEBI" id="CHEBI:15377"/>
        <dbReference type="ChEBI" id="CHEBI:78461"/>
        <dbReference type="ChEBI" id="CHEBI:78462"/>
    </reaction>
    <physiologicalReaction direction="left-to-right" evidence="23">
        <dbReference type="Rhea" id="RHEA:41845"/>
    </physiologicalReaction>
</comment>
<evidence type="ECO:0000256" key="34">
    <source>
        <dbReference type="ARBA" id="ARBA00047300"/>
    </source>
</evidence>
<name>A0A238C0X0_9BILA</name>
<evidence type="ECO:0000256" key="54">
    <source>
        <dbReference type="ARBA" id="ARBA00048935"/>
    </source>
</evidence>
<keyword evidence="22" id="KW-0511">Multifunctional enzyme</keyword>
<dbReference type="InterPro" id="IPR049900">
    <property type="entry name" value="PKS_mFAS_DH"/>
</dbReference>
<dbReference type="Gene3D" id="3.30.70.3290">
    <property type="match status" value="1"/>
</dbReference>
<evidence type="ECO:0000256" key="20">
    <source>
        <dbReference type="ARBA" id="ARBA00023098"/>
    </source>
</evidence>
<protein>
    <recommendedName>
        <fullName evidence="7">Fatty acid synthase</fullName>
        <ecNumber evidence="5">1.1.1.100</ecNumber>
        <ecNumber evidence="2">1.3.1.39</ecNumber>
        <ecNumber evidence="6">2.3.1.41</ecNumber>
        <ecNumber evidence="4">2.3.1.85</ecNumber>
        <ecNumber evidence="3">3.1.2.14</ecNumber>
    </recommendedName>
</protein>
<dbReference type="GO" id="GO:0004313">
    <property type="term" value="F:[acyl-carrier-protein] S-acetyltransferase activity"/>
    <property type="evidence" value="ECO:0007669"/>
    <property type="project" value="UniProtKB-EC"/>
</dbReference>
<sequence>MEKINSNSSNINNSSIHNGHNNSVTNNVGVNGSNITEKSSNQSDQLSGGWERVSEELSDSQFEGCASTDRNSFMVPLESDFCLVKIIEDVNDVTKVASLVPMTVCNKNRWKAKLGFWVPWKVRVFRSNGSMNSSGEVPFWRDQEEIVITGISGRFPRCENVQEFGDMLLAGEDLVTEDSLRWPPGVFDLPKRHGKLKDLKKFDAQYFGVTPKQANYLDPQVRKLLEVTLEAIIDAGLNPTELRGSRTGVFVGCSASETGGALTQDPETVTGYTLTGCVRSMFSNRLSFTFDLRGPSFSVDTACSSSLCALQLAVDAIRLEQCDAAIVAGAHLTLTPTAALQFLRLGMLSDKGSCRSFDASGDGYCRTEAVAAILLQRQSAARRIYATVVHAKSNTDGYKEQGITFPSGERQTALLEEVYREAGVDPNTVTYVESHGTGTKVGDPQEANAICQVFCQNRNSALLIGSVKSNMGHAEPASGLCSIAKVIIMMERGFIPPNLHYNEPNPYIPGLLDGRLQVVTEKTPFQRGLVGINSFGFGGSNTHIILRPANHAERKPAPTTFMKIIPYSGRTAEAVNNIFDSVLAYPENAYLQQLLANQANLPAKDTQYRGYMIINRDKIPHPPNAKRNPELPPLRDVQKIMITEPKQIYFIYSGMGSQWPGMVRQLMSIPAFDESLRSSSDAVADFGINVYEMLQSDDPSLYKNNTLNCMLAITAIQIALTDVLFLLGVTPDGIIGHSTGEMCCGYADGGLTREQTMHLAYHRGHTIVNANIKGGMAAVGLSWEEARKRCPEGVIPACHNAADSVTISGDAEKIEKFVEELNNEDIFGKIIDSSGIPFHSPAMLQVKDKMLKAMHTSIPDPKPRSSRWISTSIPESSWENELAQMCSADYHTNNAISPVLFYEALQKIPPNAVTIEIAPHCLMHPILRRSLQKTCTNVGLINMKEKDRELESFLQALGKIYQTGVTIHIEALYPAIQYPVPIGTPMISAMWRWDHSQDWPVIDGKMLSAAGGRQVPTSYCYTIDPFASDSKETFLLDHIIDGRVLYPFTGHMVLAWKTIAKLNGVDFLKTPVILEEIRVYSATIVTKPIRLDVIVTPGNGYFEILDGDQLAASGYIRIIDKDMPFYYKNVGEIQTSEVAERIELDTEDAYKEFLLRGYEYGQAFRGIYRACNSGERGMLYWTGNWVTFLDSLLQTALLAERADSLRLPTRVRYLRIDPIKHMEHIQEIDGIQVIELRNDIATNGCIAGGVECCDLTAHTVARRLQSAGQLYYEKIYFTKHFDKKAFDEFPQIREELNAYRDFLRSILANGLAKWEVNGCLKELINGALLSDAVRKFTRFMNPVSEAEHKRWLDDSQSPIATVFDEIFAIEIGDNSKDLVNKVAEKMQSMLKIFNVDRLWSAAIVHDRILKTIQDTCIENSTGHKCKACALEFNSTEQLKFCVDAVNSHPLLEMEWLCVGPKVDDMDESTLIQLGVKKVKAVLDEKQFVPAAEIRNCDLIILDKMLSRKKEVVQYLSRCKEMLRDDGFIILVETTSDYEIALAIQGLSAETISISDSGRIYGAYFTHDQLLKLFEECGFLLCNYQTDPSMMTTMYAIRKIPSQAKEPIVIDVDDIEEFTWIEPLQKAIEERLNEPDYKTIWLTSTTVRNNGLLGLALCFKQAFNIVLLIANVILDNARQQYLVQVTFAYVTENISNWKNCCFSEENLKSNRFRTLIDMSVKKENRTGPAQIRMDDESVKQLMKLDLHANNYRDGVWGSMRHVVVKEDDMHLYKDVDHAFINTLIRGDVSSLTWFESPNQFFEDTRQKNSSLELCHVYYSAINFRDVMLAYGRLPPDAIPGQFADRECLLGMEFSGRLKDGTRLMGILPAQALATSVIVNREYAWAVPDNWSLADAATVPVVYTTAYYALVMRGRIRRGDKVLIHGGSGGVGQAAIAVALSRGCEVYTTIGNAEKKAFLQKRFPQLKDRHFANSRNSDFELHIRHQTRGRGVDVVLNSLAQHMLQASIRCLAQNGRFLEIGKVDLSQNSPLGMAVFLKNITFHGILLDAVMDPSVGKKEDWQEVARLVQDGIKSGIVQPLSYTAFSSEKAEEAFRFMSSGKHIGKVLMEIRQEEPERVCVPSPIKVRAICRTLCHPNHVYLITGGLGGFGLELSQWLINRGAKKLVLTSRMGIRTGYQARCVHFWRRTGISVLVSTLNIAHLSDAHELMLQCKALGPIGGVFHLAMVLRDCLFENQNVQNFKDAAEAKYWGTLNLDAATRNACGKELRWFVAFSSITSGRGNAGQTNYGWSNCTMERIIEHRREDGFPGIAIQWGAIGDVGVILENMGDNNTVVGGTLPQRMPSCLAALDLFLSWNHPIVASYIKADIGTKKVGSSGNLWQTMAHILGVNDASQLNPDANLGDLGLDSLMGVEIKQALERDYDIVLSMKDIRTLTLNKLQQLVDSGGTASTVLQTTELELKKESEKEAEQNTVEQLERQMNQLFKMRVDVNDLEPMDLIVKCNKVEVGPPTFFVHSIEGIATPLKKVMSKCNFPAYCFQSTREVPQDSIEKVARKYIMEMKKIQPEGPYRIIGYSYGACIGFEMATMLQESDGANSVEKLILLDGSHLYMQTYRNVYRMAFGVTGDTLVNNPLFESEIMCAMTLRFANVDYKKFRVELLQQPGFKARVQVVDTVMTTGLFKSADTIDFACCAMRSKFVMADKYKPERKFKGLVTLIRAEQGAAREEDVGFDYGISQVSDDNKVYIVEGDHDSFVQGKTSGKTVNIINDLIAETNKKIENV</sequence>
<evidence type="ECO:0000256" key="56">
    <source>
        <dbReference type="ARBA" id="ARBA00049109"/>
    </source>
</evidence>
<evidence type="ECO:0000259" key="68">
    <source>
        <dbReference type="PROSITE" id="PS52004"/>
    </source>
</evidence>
<comment type="catalytic activity">
    <reaction evidence="61">
        <text>butanoyl-[ACP] + malonyl-[ACP] + H(+) = 3-oxohexanoyl-[ACP] + holo-[ACP] + CO2</text>
        <dbReference type="Rhea" id="RHEA:41820"/>
        <dbReference type="Rhea" id="RHEA-COMP:9623"/>
        <dbReference type="Rhea" id="RHEA-COMP:9628"/>
        <dbReference type="Rhea" id="RHEA-COMP:9629"/>
        <dbReference type="Rhea" id="RHEA-COMP:9685"/>
        <dbReference type="ChEBI" id="CHEBI:15378"/>
        <dbReference type="ChEBI" id="CHEBI:16526"/>
        <dbReference type="ChEBI" id="CHEBI:64479"/>
        <dbReference type="ChEBI" id="CHEBI:78449"/>
        <dbReference type="ChEBI" id="CHEBI:78454"/>
        <dbReference type="ChEBI" id="CHEBI:78456"/>
    </reaction>
    <physiologicalReaction direction="left-to-right" evidence="61">
        <dbReference type="Rhea" id="RHEA:41821"/>
    </physiologicalReaction>
</comment>
<dbReference type="InterPro" id="IPR009081">
    <property type="entry name" value="PP-bd_ACP"/>
</dbReference>
<comment type="catalytic activity">
    <reaction evidence="41">
        <text>(2E)-hexadecenoyl-[ACP] + NADPH + H(+) = hexadecanoyl-[ACP] + NADP(+)</text>
        <dbReference type="Rhea" id="RHEA:41912"/>
        <dbReference type="Rhea" id="RHEA-COMP:9651"/>
        <dbReference type="Rhea" id="RHEA-COMP:9652"/>
        <dbReference type="ChEBI" id="CHEBI:15378"/>
        <dbReference type="ChEBI" id="CHEBI:57783"/>
        <dbReference type="ChEBI" id="CHEBI:58349"/>
        <dbReference type="ChEBI" id="CHEBI:78481"/>
        <dbReference type="ChEBI" id="CHEBI:78483"/>
    </reaction>
    <physiologicalReaction direction="left-to-right" evidence="41">
        <dbReference type="Rhea" id="RHEA:41913"/>
    </physiologicalReaction>
</comment>
<evidence type="ECO:0000256" key="33">
    <source>
        <dbReference type="ARBA" id="ARBA00044883"/>
    </source>
</evidence>
<evidence type="ECO:0000256" key="64">
    <source>
        <dbReference type="PROSITE-ProRule" id="PRU01363"/>
    </source>
</evidence>
<comment type="catalytic activity">
    <reaction evidence="24">
        <text>(3R)-hydroxydodecanoyl-[ACP] = (2E)-dodecenoyl-[ACP] + H2O</text>
        <dbReference type="Rhea" id="RHEA:41876"/>
        <dbReference type="Rhea" id="RHEA-COMP:9642"/>
        <dbReference type="Rhea" id="RHEA-COMP:9643"/>
        <dbReference type="ChEBI" id="CHEBI:15377"/>
        <dbReference type="ChEBI" id="CHEBI:78470"/>
        <dbReference type="ChEBI" id="CHEBI:78472"/>
    </reaction>
    <physiologicalReaction direction="left-to-right" evidence="24">
        <dbReference type="Rhea" id="RHEA:41877"/>
    </physiologicalReaction>
</comment>
<keyword evidence="20" id="KW-0443">Lipid metabolism</keyword>
<evidence type="ECO:0000256" key="53">
    <source>
        <dbReference type="ARBA" id="ARBA00048704"/>
    </source>
</evidence>
<comment type="catalytic activity">
    <reaction evidence="49">
        <text>a fatty acyl-[ACP] + malonyl-[ACP] + H(+) = a 3-oxoacyl-[ACP] + holo-[ACP] + CO2</text>
        <dbReference type="Rhea" id="RHEA:22836"/>
        <dbReference type="Rhea" id="RHEA-COMP:9623"/>
        <dbReference type="Rhea" id="RHEA-COMP:9685"/>
        <dbReference type="Rhea" id="RHEA-COMP:9916"/>
        <dbReference type="Rhea" id="RHEA-COMP:14125"/>
        <dbReference type="ChEBI" id="CHEBI:15378"/>
        <dbReference type="ChEBI" id="CHEBI:16526"/>
        <dbReference type="ChEBI" id="CHEBI:64479"/>
        <dbReference type="ChEBI" id="CHEBI:78449"/>
        <dbReference type="ChEBI" id="CHEBI:78776"/>
        <dbReference type="ChEBI" id="CHEBI:138651"/>
        <dbReference type="EC" id="2.3.1.41"/>
    </reaction>
    <physiologicalReaction direction="left-to-right" evidence="49">
        <dbReference type="Rhea" id="RHEA:22837"/>
    </physiologicalReaction>
</comment>
<dbReference type="GO" id="GO:0031177">
    <property type="term" value="F:phosphopantetheine binding"/>
    <property type="evidence" value="ECO:0007669"/>
    <property type="project" value="InterPro"/>
</dbReference>
<dbReference type="InterPro" id="IPR057326">
    <property type="entry name" value="KR_dom"/>
</dbReference>
<dbReference type="EC" id="1.3.1.39" evidence="2"/>
<comment type="catalytic activity">
    <reaction evidence="58">
        <text>3-oxododecanoyl-[ACP] + NADPH + H(+) = (3R)-hydroxydodecanoyl-[ACP] + NADP(+)</text>
        <dbReference type="Rhea" id="RHEA:41872"/>
        <dbReference type="Rhea" id="RHEA-COMP:9641"/>
        <dbReference type="Rhea" id="RHEA-COMP:9642"/>
        <dbReference type="ChEBI" id="CHEBI:15378"/>
        <dbReference type="ChEBI" id="CHEBI:57783"/>
        <dbReference type="ChEBI" id="CHEBI:58349"/>
        <dbReference type="ChEBI" id="CHEBI:78469"/>
        <dbReference type="ChEBI" id="CHEBI:78470"/>
    </reaction>
    <physiologicalReaction direction="left-to-right" evidence="58">
        <dbReference type="Rhea" id="RHEA:41873"/>
    </physiologicalReaction>
</comment>
<dbReference type="Gene3D" id="3.40.50.720">
    <property type="entry name" value="NAD(P)-binding Rossmann-like Domain"/>
    <property type="match status" value="1"/>
</dbReference>
<dbReference type="UniPathway" id="UPA00094"/>
<evidence type="ECO:0000256" key="41">
    <source>
        <dbReference type="ARBA" id="ARBA00047810"/>
    </source>
</evidence>
<dbReference type="InterPro" id="IPR049391">
    <property type="entry name" value="FAS_pseudo-KR"/>
</dbReference>
<comment type="catalytic activity">
    <reaction evidence="39">
        <text>(2E)-butenoyl-[ACP] + NADPH + H(+) = butanoyl-[ACP] + NADP(+)</text>
        <dbReference type="Rhea" id="RHEA:41812"/>
        <dbReference type="Rhea" id="RHEA-COMP:9627"/>
        <dbReference type="Rhea" id="RHEA-COMP:9628"/>
        <dbReference type="ChEBI" id="CHEBI:15378"/>
        <dbReference type="ChEBI" id="CHEBI:57783"/>
        <dbReference type="ChEBI" id="CHEBI:58349"/>
        <dbReference type="ChEBI" id="CHEBI:78453"/>
        <dbReference type="ChEBI" id="CHEBI:78454"/>
    </reaction>
    <physiologicalReaction direction="left-to-right" evidence="39">
        <dbReference type="Rhea" id="RHEA:41813"/>
    </physiologicalReaction>
</comment>
<dbReference type="CDD" id="cd05195">
    <property type="entry name" value="enoyl_red"/>
    <property type="match status" value="1"/>
</dbReference>
<dbReference type="InterPro" id="IPR036736">
    <property type="entry name" value="ACP-like_sf"/>
</dbReference>
<keyword evidence="11" id="KW-0808">Transferase</keyword>
<evidence type="ECO:0000256" key="50">
    <source>
        <dbReference type="ARBA" id="ARBA00048571"/>
    </source>
</evidence>
<evidence type="ECO:0000256" key="30">
    <source>
        <dbReference type="ARBA" id="ARBA00023401"/>
    </source>
</evidence>
<dbReference type="GO" id="GO:0004312">
    <property type="term" value="F:fatty acid synthase activity"/>
    <property type="evidence" value="ECO:0007669"/>
    <property type="project" value="UniProtKB-EC"/>
</dbReference>
<comment type="catalytic activity">
    <reaction evidence="30">
        <text>(3R)-hydroxyhexadecanoyl-[ACP] = (2E)-hexadecenoyl-[ACP] + H2O</text>
        <dbReference type="Rhea" id="RHEA:41908"/>
        <dbReference type="Rhea" id="RHEA-COMP:9650"/>
        <dbReference type="Rhea" id="RHEA-COMP:9651"/>
        <dbReference type="ChEBI" id="CHEBI:15377"/>
        <dbReference type="ChEBI" id="CHEBI:78480"/>
        <dbReference type="ChEBI" id="CHEBI:78481"/>
    </reaction>
    <physiologicalReaction direction="left-to-right" evidence="30">
        <dbReference type="Rhea" id="RHEA:41909"/>
    </physiologicalReaction>
</comment>
<evidence type="ECO:0000256" key="44">
    <source>
        <dbReference type="ARBA" id="ARBA00047961"/>
    </source>
</evidence>
<dbReference type="PANTHER" id="PTHR43775">
    <property type="entry name" value="FATTY ACID SYNTHASE"/>
    <property type="match status" value="1"/>
</dbReference>
<comment type="catalytic activity">
    <reaction evidence="29">
        <text>(3R)-hydroxyoctadecanoyl-[ACP] = (2E)-octadecenoyl-[ACP] + H2O</text>
        <dbReference type="Rhea" id="RHEA:41924"/>
        <dbReference type="Rhea" id="RHEA-COMP:9654"/>
        <dbReference type="Rhea" id="RHEA-COMP:9655"/>
        <dbReference type="ChEBI" id="CHEBI:15377"/>
        <dbReference type="ChEBI" id="CHEBI:78488"/>
        <dbReference type="ChEBI" id="CHEBI:78489"/>
    </reaction>
    <physiologicalReaction direction="left-to-right" evidence="29">
        <dbReference type="Rhea" id="RHEA:41925"/>
    </physiologicalReaction>
</comment>
<dbReference type="InterPro" id="IPR001031">
    <property type="entry name" value="Thioesterase"/>
</dbReference>
<comment type="catalytic activity">
    <reaction evidence="47">
        <text>tetradecanoyl-[ACP] + H2O = tetradecanoate + holo-[ACP] + H(+)</text>
        <dbReference type="Rhea" id="RHEA:30123"/>
        <dbReference type="Rhea" id="RHEA-COMP:9648"/>
        <dbReference type="Rhea" id="RHEA-COMP:9685"/>
        <dbReference type="ChEBI" id="CHEBI:15377"/>
        <dbReference type="ChEBI" id="CHEBI:15378"/>
        <dbReference type="ChEBI" id="CHEBI:30807"/>
        <dbReference type="ChEBI" id="CHEBI:64479"/>
        <dbReference type="ChEBI" id="CHEBI:78477"/>
        <dbReference type="EC" id="3.1.2.14"/>
    </reaction>
    <physiologicalReaction direction="left-to-right" evidence="47">
        <dbReference type="Rhea" id="RHEA:30124"/>
    </physiologicalReaction>
</comment>
<comment type="catalytic activity">
    <reaction evidence="50">
        <text>3-oxohexanoyl-[ACP] + NADPH + H(+) = (3R)-hydroxyhexanoyl-[ACP] + NADP(+)</text>
        <dbReference type="Rhea" id="RHEA:41824"/>
        <dbReference type="Rhea" id="RHEA-COMP:9629"/>
        <dbReference type="Rhea" id="RHEA-COMP:9630"/>
        <dbReference type="ChEBI" id="CHEBI:15378"/>
        <dbReference type="ChEBI" id="CHEBI:57783"/>
        <dbReference type="ChEBI" id="CHEBI:58349"/>
        <dbReference type="ChEBI" id="CHEBI:78456"/>
        <dbReference type="ChEBI" id="CHEBI:78457"/>
    </reaction>
    <physiologicalReaction direction="left-to-right" evidence="50">
        <dbReference type="Rhea" id="RHEA:41825"/>
    </physiologicalReaction>
</comment>
<comment type="catalytic activity">
    <reaction evidence="60">
        <text>3-oxooctanoyl-[ACP] + NADPH + H(+) = (3R)-hydroxyoctanoyl-[ACP] + NADP(+)</text>
        <dbReference type="Rhea" id="RHEA:41840"/>
        <dbReference type="Rhea" id="RHEA-COMP:9633"/>
        <dbReference type="Rhea" id="RHEA-COMP:9634"/>
        <dbReference type="ChEBI" id="CHEBI:15378"/>
        <dbReference type="ChEBI" id="CHEBI:57783"/>
        <dbReference type="ChEBI" id="CHEBI:58349"/>
        <dbReference type="ChEBI" id="CHEBI:78460"/>
        <dbReference type="ChEBI" id="CHEBI:78461"/>
    </reaction>
    <physiologicalReaction direction="left-to-right" evidence="60">
        <dbReference type="Rhea" id="RHEA:41841"/>
    </physiologicalReaction>
</comment>
<comment type="catalytic activity">
    <reaction evidence="56">
        <text>decanoyl-[ACP] + malonyl-[ACP] + H(+) = 3-oxododecanoyl-[ACP] + holo-[ACP] + CO2</text>
        <dbReference type="Rhea" id="RHEA:41868"/>
        <dbReference type="Rhea" id="RHEA-COMP:9623"/>
        <dbReference type="Rhea" id="RHEA-COMP:9640"/>
        <dbReference type="Rhea" id="RHEA-COMP:9641"/>
        <dbReference type="Rhea" id="RHEA-COMP:9685"/>
        <dbReference type="ChEBI" id="CHEBI:15378"/>
        <dbReference type="ChEBI" id="CHEBI:16526"/>
        <dbReference type="ChEBI" id="CHEBI:64479"/>
        <dbReference type="ChEBI" id="CHEBI:78449"/>
        <dbReference type="ChEBI" id="CHEBI:78468"/>
        <dbReference type="ChEBI" id="CHEBI:78469"/>
    </reaction>
    <physiologicalReaction direction="left-to-right" evidence="56">
        <dbReference type="Rhea" id="RHEA:41869"/>
    </physiologicalReaction>
</comment>
<dbReference type="OrthoDB" id="329835at2759"/>
<comment type="catalytic activity">
    <reaction evidence="45">
        <text>hexadecanoyl-[ACP] + malonyl-[ACP] + H(+) = 3-oxooctadecanoyl-[ACP] + holo-[ACP] + CO2</text>
        <dbReference type="Rhea" id="RHEA:41916"/>
        <dbReference type="Rhea" id="RHEA-COMP:9623"/>
        <dbReference type="Rhea" id="RHEA-COMP:9652"/>
        <dbReference type="Rhea" id="RHEA-COMP:9653"/>
        <dbReference type="Rhea" id="RHEA-COMP:9685"/>
        <dbReference type="ChEBI" id="CHEBI:15378"/>
        <dbReference type="ChEBI" id="CHEBI:16526"/>
        <dbReference type="ChEBI" id="CHEBI:64479"/>
        <dbReference type="ChEBI" id="CHEBI:78449"/>
        <dbReference type="ChEBI" id="CHEBI:78483"/>
        <dbReference type="ChEBI" id="CHEBI:78487"/>
    </reaction>
    <physiologicalReaction direction="left-to-right" evidence="45">
        <dbReference type="Rhea" id="RHEA:41917"/>
    </physiologicalReaction>
</comment>
<evidence type="ECO:0000256" key="60">
    <source>
        <dbReference type="ARBA" id="ARBA00049422"/>
    </source>
</evidence>
<dbReference type="EMBL" id="KZ269984">
    <property type="protein sequence ID" value="OZC10765.1"/>
    <property type="molecule type" value="Genomic_DNA"/>
</dbReference>
<dbReference type="EC" id="3.1.2.14" evidence="3"/>
<comment type="catalytic activity">
    <reaction evidence="40">
        <text>dodecanoyl-[ACP] + malonyl-[ACP] + H(+) = 3-oxotetradecanoyl-[ACP] + holo-[ACP] + CO2</text>
        <dbReference type="Rhea" id="RHEA:41884"/>
        <dbReference type="Rhea" id="RHEA-COMP:9623"/>
        <dbReference type="Rhea" id="RHEA-COMP:9644"/>
        <dbReference type="Rhea" id="RHEA-COMP:9645"/>
        <dbReference type="Rhea" id="RHEA-COMP:9685"/>
        <dbReference type="ChEBI" id="CHEBI:15378"/>
        <dbReference type="ChEBI" id="CHEBI:16526"/>
        <dbReference type="ChEBI" id="CHEBI:64479"/>
        <dbReference type="ChEBI" id="CHEBI:65264"/>
        <dbReference type="ChEBI" id="CHEBI:78449"/>
        <dbReference type="ChEBI" id="CHEBI:78473"/>
    </reaction>
    <physiologicalReaction direction="left-to-right" evidence="40">
        <dbReference type="Rhea" id="RHEA:41885"/>
    </physiologicalReaction>
</comment>
<feature type="compositionally biased region" description="Low complexity" evidence="66">
    <location>
        <begin position="1"/>
        <end position="36"/>
    </location>
</feature>
<dbReference type="EC" id="1.1.1.100" evidence="5"/>
<dbReference type="SUPFAM" id="SSF53335">
    <property type="entry name" value="S-adenosyl-L-methionine-dependent methyltransferases"/>
    <property type="match status" value="1"/>
</dbReference>
<dbReference type="Pfam" id="PF00975">
    <property type="entry name" value="Thioesterase"/>
    <property type="match status" value="1"/>
</dbReference>
<dbReference type="SMART" id="SM00822">
    <property type="entry name" value="PKS_KR"/>
    <property type="match status" value="1"/>
</dbReference>
<feature type="domain" description="Carrier" evidence="67">
    <location>
        <begin position="2371"/>
        <end position="2448"/>
    </location>
</feature>
<comment type="catalytic activity">
    <reaction evidence="43">
        <text>3-oxobutanoyl-[ACP] + NADPH + H(+) = (3R)-hydroxybutanoyl-[ACP] + NADP(+)</text>
        <dbReference type="Rhea" id="RHEA:41804"/>
        <dbReference type="Rhea" id="RHEA-COMP:9625"/>
        <dbReference type="Rhea" id="RHEA-COMP:9626"/>
        <dbReference type="ChEBI" id="CHEBI:15378"/>
        <dbReference type="ChEBI" id="CHEBI:57783"/>
        <dbReference type="ChEBI" id="CHEBI:58349"/>
        <dbReference type="ChEBI" id="CHEBI:78450"/>
        <dbReference type="ChEBI" id="CHEBI:78451"/>
    </reaction>
    <physiologicalReaction direction="left-to-right" evidence="43">
        <dbReference type="Rhea" id="RHEA:41805"/>
    </physiologicalReaction>
</comment>
<comment type="catalytic activity">
    <reaction evidence="38">
        <text>tetradecanoyl-[ACP] + malonyl-[ACP] + H(+) = 3-oxohexadecanoyl-[ACP] + holo-[ACP] + CO2</text>
        <dbReference type="Rhea" id="RHEA:41900"/>
        <dbReference type="Rhea" id="RHEA-COMP:9623"/>
        <dbReference type="Rhea" id="RHEA-COMP:9648"/>
        <dbReference type="Rhea" id="RHEA-COMP:9649"/>
        <dbReference type="Rhea" id="RHEA-COMP:9685"/>
        <dbReference type="ChEBI" id="CHEBI:15378"/>
        <dbReference type="ChEBI" id="CHEBI:16526"/>
        <dbReference type="ChEBI" id="CHEBI:64479"/>
        <dbReference type="ChEBI" id="CHEBI:78449"/>
        <dbReference type="ChEBI" id="CHEBI:78477"/>
        <dbReference type="ChEBI" id="CHEBI:78478"/>
    </reaction>
    <physiologicalReaction direction="left-to-right" evidence="38">
        <dbReference type="Rhea" id="RHEA:41901"/>
    </physiologicalReaction>
</comment>
<evidence type="ECO:0000256" key="40">
    <source>
        <dbReference type="ARBA" id="ARBA00047578"/>
    </source>
</evidence>